<evidence type="ECO:0000313" key="1">
    <source>
        <dbReference type="EMBL" id="EFA06904.1"/>
    </source>
</evidence>
<proteinExistence type="predicted"/>
<dbReference type="Proteomes" id="UP000007266">
    <property type="component" value="Linkage group 7"/>
</dbReference>
<dbReference type="InParanoid" id="D6WQ12"/>
<name>D6WQ12_TRICA</name>
<gene>
    <name evidence="1" type="primary">GLEAN_09853</name>
    <name evidence="1" type="ORF">TcasGA2_TC009853</name>
</gene>
<dbReference type="AlphaFoldDB" id="D6WQ12"/>
<evidence type="ECO:0000313" key="2">
    <source>
        <dbReference type="Proteomes" id="UP000007266"/>
    </source>
</evidence>
<organism evidence="1 2">
    <name type="scientific">Tribolium castaneum</name>
    <name type="common">Red flour beetle</name>
    <dbReference type="NCBI Taxonomy" id="7070"/>
    <lineage>
        <taxon>Eukaryota</taxon>
        <taxon>Metazoa</taxon>
        <taxon>Ecdysozoa</taxon>
        <taxon>Arthropoda</taxon>
        <taxon>Hexapoda</taxon>
        <taxon>Insecta</taxon>
        <taxon>Pterygota</taxon>
        <taxon>Neoptera</taxon>
        <taxon>Endopterygota</taxon>
        <taxon>Coleoptera</taxon>
        <taxon>Polyphaga</taxon>
        <taxon>Cucujiformia</taxon>
        <taxon>Tenebrionidae</taxon>
        <taxon>Tenebrionidae incertae sedis</taxon>
        <taxon>Tribolium</taxon>
    </lineage>
</organism>
<protein>
    <submittedName>
        <fullName evidence="1">Uncharacterized protein</fullName>
    </submittedName>
</protein>
<reference evidence="1 2" key="2">
    <citation type="journal article" date="2010" name="Nucleic Acids Res.">
        <title>BeetleBase in 2010: revisions to provide comprehensive genomic information for Tribolium castaneum.</title>
        <authorList>
            <person name="Kim H.S."/>
            <person name="Murphy T."/>
            <person name="Xia J."/>
            <person name="Caragea D."/>
            <person name="Park Y."/>
            <person name="Beeman R.W."/>
            <person name="Lorenzen M.D."/>
            <person name="Butcher S."/>
            <person name="Manak J.R."/>
            <person name="Brown S.J."/>
        </authorList>
    </citation>
    <scope>GENOME REANNOTATION</scope>
    <source>
        <strain evidence="1 2">Georgia GA2</strain>
    </source>
</reference>
<keyword evidence="2" id="KW-1185">Reference proteome</keyword>
<reference evidence="1 2" key="1">
    <citation type="journal article" date="2008" name="Nature">
        <title>The genome of the model beetle and pest Tribolium castaneum.</title>
        <authorList>
            <consortium name="Tribolium Genome Sequencing Consortium"/>
            <person name="Richards S."/>
            <person name="Gibbs R.A."/>
            <person name="Weinstock G.M."/>
            <person name="Brown S.J."/>
            <person name="Denell R."/>
            <person name="Beeman R.W."/>
            <person name="Gibbs R."/>
            <person name="Beeman R.W."/>
            <person name="Brown S.J."/>
            <person name="Bucher G."/>
            <person name="Friedrich M."/>
            <person name="Grimmelikhuijzen C.J."/>
            <person name="Klingler M."/>
            <person name="Lorenzen M."/>
            <person name="Richards S."/>
            <person name="Roth S."/>
            <person name="Schroder R."/>
            <person name="Tautz D."/>
            <person name="Zdobnov E.M."/>
            <person name="Muzny D."/>
            <person name="Gibbs R.A."/>
            <person name="Weinstock G.M."/>
            <person name="Attaway T."/>
            <person name="Bell S."/>
            <person name="Buhay C.J."/>
            <person name="Chandrabose M.N."/>
            <person name="Chavez D."/>
            <person name="Clerk-Blankenburg K.P."/>
            <person name="Cree A."/>
            <person name="Dao M."/>
            <person name="Davis C."/>
            <person name="Chacko J."/>
            <person name="Dinh H."/>
            <person name="Dugan-Rocha S."/>
            <person name="Fowler G."/>
            <person name="Garner T.T."/>
            <person name="Garnes J."/>
            <person name="Gnirke A."/>
            <person name="Hawes A."/>
            <person name="Hernandez J."/>
            <person name="Hines S."/>
            <person name="Holder M."/>
            <person name="Hume J."/>
            <person name="Jhangiani S.N."/>
            <person name="Joshi V."/>
            <person name="Khan Z.M."/>
            <person name="Jackson L."/>
            <person name="Kovar C."/>
            <person name="Kowis A."/>
            <person name="Lee S."/>
            <person name="Lewis L.R."/>
            <person name="Margolis J."/>
            <person name="Morgan M."/>
            <person name="Nazareth L.V."/>
            <person name="Nguyen N."/>
            <person name="Okwuonu G."/>
            <person name="Parker D."/>
            <person name="Richards S."/>
            <person name="Ruiz S.J."/>
            <person name="Santibanez J."/>
            <person name="Savard J."/>
            <person name="Scherer S.E."/>
            <person name="Schneider B."/>
            <person name="Sodergren E."/>
            <person name="Tautz D."/>
            <person name="Vattahil S."/>
            <person name="Villasana D."/>
            <person name="White C.S."/>
            <person name="Wright R."/>
            <person name="Park Y."/>
            <person name="Beeman R.W."/>
            <person name="Lord J."/>
            <person name="Oppert B."/>
            <person name="Lorenzen M."/>
            <person name="Brown S."/>
            <person name="Wang L."/>
            <person name="Savard J."/>
            <person name="Tautz D."/>
            <person name="Richards S."/>
            <person name="Weinstock G."/>
            <person name="Gibbs R.A."/>
            <person name="Liu Y."/>
            <person name="Worley K."/>
            <person name="Weinstock G."/>
            <person name="Elsik C.G."/>
            <person name="Reese J.T."/>
            <person name="Elhaik E."/>
            <person name="Landan G."/>
            <person name="Graur D."/>
            <person name="Arensburger P."/>
            <person name="Atkinson P."/>
            <person name="Beeman R.W."/>
            <person name="Beidler J."/>
            <person name="Brown S.J."/>
            <person name="Demuth J.P."/>
            <person name="Drury D.W."/>
            <person name="Du Y.Z."/>
            <person name="Fujiwara H."/>
            <person name="Lorenzen M."/>
            <person name="Maselli V."/>
            <person name="Osanai M."/>
            <person name="Park Y."/>
            <person name="Robertson H.M."/>
            <person name="Tu Z."/>
            <person name="Wang J.J."/>
            <person name="Wang S."/>
            <person name="Richards S."/>
            <person name="Song H."/>
            <person name="Zhang L."/>
            <person name="Sodergren E."/>
            <person name="Werner D."/>
            <person name="Stanke M."/>
            <person name="Morgenstern B."/>
            <person name="Solovyev V."/>
            <person name="Kosarev P."/>
            <person name="Brown G."/>
            <person name="Chen H.C."/>
            <person name="Ermolaeva O."/>
            <person name="Hlavina W."/>
            <person name="Kapustin Y."/>
            <person name="Kiryutin B."/>
            <person name="Kitts P."/>
            <person name="Maglott D."/>
            <person name="Pruitt K."/>
            <person name="Sapojnikov V."/>
            <person name="Souvorov A."/>
            <person name="Mackey A.J."/>
            <person name="Waterhouse R.M."/>
            <person name="Wyder S."/>
            <person name="Zdobnov E.M."/>
            <person name="Zdobnov E.M."/>
            <person name="Wyder S."/>
            <person name="Kriventseva E.V."/>
            <person name="Kadowaki T."/>
            <person name="Bork P."/>
            <person name="Aranda M."/>
            <person name="Bao R."/>
            <person name="Beermann A."/>
            <person name="Berns N."/>
            <person name="Bolognesi R."/>
            <person name="Bonneton F."/>
            <person name="Bopp D."/>
            <person name="Brown S.J."/>
            <person name="Bucher G."/>
            <person name="Butts T."/>
            <person name="Chaumot A."/>
            <person name="Denell R.E."/>
            <person name="Ferrier D.E."/>
            <person name="Friedrich M."/>
            <person name="Gordon C.M."/>
            <person name="Jindra M."/>
            <person name="Klingler M."/>
            <person name="Lan Q."/>
            <person name="Lattorff H.M."/>
            <person name="Laudet V."/>
            <person name="von Levetsow C."/>
            <person name="Liu Z."/>
            <person name="Lutz R."/>
            <person name="Lynch J.A."/>
            <person name="da Fonseca R.N."/>
            <person name="Posnien N."/>
            <person name="Reuter R."/>
            <person name="Roth S."/>
            <person name="Savard J."/>
            <person name="Schinko J.B."/>
            <person name="Schmitt C."/>
            <person name="Schoppmeier M."/>
            <person name="Schroder R."/>
            <person name="Shippy T.D."/>
            <person name="Simonnet F."/>
            <person name="Marques-Souza H."/>
            <person name="Tautz D."/>
            <person name="Tomoyasu Y."/>
            <person name="Trauner J."/>
            <person name="Van der Zee M."/>
            <person name="Vervoort M."/>
            <person name="Wittkopp N."/>
            <person name="Wimmer E.A."/>
            <person name="Yang X."/>
            <person name="Jones A.K."/>
            <person name="Sattelle D.B."/>
            <person name="Ebert P.R."/>
            <person name="Nelson D."/>
            <person name="Scott J.G."/>
            <person name="Beeman R.W."/>
            <person name="Muthukrishnan S."/>
            <person name="Kramer K.J."/>
            <person name="Arakane Y."/>
            <person name="Beeman R.W."/>
            <person name="Zhu Q."/>
            <person name="Hogenkamp D."/>
            <person name="Dixit R."/>
            <person name="Oppert B."/>
            <person name="Jiang H."/>
            <person name="Zou Z."/>
            <person name="Marshall J."/>
            <person name="Elpidina E."/>
            <person name="Vinokurov K."/>
            <person name="Oppert C."/>
            <person name="Zou Z."/>
            <person name="Evans J."/>
            <person name="Lu Z."/>
            <person name="Zhao P."/>
            <person name="Sumathipala N."/>
            <person name="Altincicek B."/>
            <person name="Vilcinskas A."/>
            <person name="Williams M."/>
            <person name="Hultmark D."/>
            <person name="Hetru C."/>
            <person name="Jiang H."/>
            <person name="Grimmelikhuijzen C.J."/>
            <person name="Hauser F."/>
            <person name="Cazzamali G."/>
            <person name="Williamson M."/>
            <person name="Park Y."/>
            <person name="Li B."/>
            <person name="Tanaka Y."/>
            <person name="Predel R."/>
            <person name="Neupert S."/>
            <person name="Schachtner J."/>
            <person name="Verleyen P."/>
            <person name="Raible F."/>
            <person name="Bork P."/>
            <person name="Friedrich M."/>
            <person name="Walden K.K."/>
            <person name="Robertson H.M."/>
            <person name="Angeli S."/>
            <person name="Foret S."/>
            <person name="Bucher G."/>
            <person name="Schuetz S."/>
            <person name="Maleszka R."/>
            <person name="Wimmer E.A."/>
            <person name="Beeman R.W."/>
            <person name="Lorenzen M."/>
            <person name="Tomoyasu Y."/>
            <person name="Miller S.C."/>
            <person name="Grossmann D."/>
            <person name="Bucher G."/>
        </authorList>
    </citation>
    <scope>NUCLEOTIDE SEQUENCE [LARGE SCALE GENOMIC DNA]</scope>
    <source>
        <strain evidence="1 2">Georgia GA2</strain>
    </source>
</reference>
<accession>D6WQ12</accession>
<dbReference type="HOGENOM" id="CLU_2852570_0_0_1"/>
<sequence length="65" mass="7138">MAGTQPTVQYHGTRVRVCTRVCPSSEARRKQQVCIDVNSTVGIVDDRSVGVKCGKSDGRRRCSLE</sequence>
<dbReference type="EMBL" id="KQ971354">
    <property type="protein sequence ID" value="EFA06904.1"/>
    <property type="molecule type" value="Genomic_DNA"/>
</dbReference>